<reference evidence="2" key="1">
    <citation type="submission" date="2016-10" db="EMBL/GenBank/DDBJ databases">
        <title>CRISPR-Cas defence system in Roseofilum reptotaenium: evidence of a bacteriophage-cyanobacterium arms race in the coral black band disease.</title>
        <authorList>
            <person name="Buerger P."/>
            <person name="Wood-Charlson E.M."/>
            <person name="Weynberg K.D."/>
            <person name="Willis B."/>
            <person name="Van Oppen M.J."/>
        </authorList>
    </citation>
    <scope>NUCLEOTIDE SEQUENCE [LARGE SCALE GENOMIC DNA]</scope>
    <source>
        <strain evidence="2">AO1-A</strain>
    </source>
</reference>
<dbReference type="STRING" id="1925591.BI308_24505"/>
<protein>
    <recommendedName>
        <fullName evidence="4">Inorganic pyrophosphatase</fullName>
    </recommendedName>
</protein>
<evidence type="ECO:0008006" key="4">
    <source>
        <dbReference type="Google" id="ProtNLM"/>
    </source>
</evidence>
<sequence>MNDVNWQSKYKDWIDKVRLFLTQTAQAYLLDIPRLPETLTPQITPLSRKAKEIKEIYQDQSGNLPEGDVDLLWVDQVHQFLQKLSDLYLASNQPSSLHNHLDLSSQARTLAKEAKRIQEHPSQPNPTHGSPGITPSSDLDEHDPLPPLSRDDMSIEDLQKKIKIQWANSSNPNAPEWQQLIVLLDVAQGLYRNLV</sequence>
<keyword evidence="3" id="KW-1185">Reference proteome</keyword>
<gene>
    <name evidence="2" type="ORF">BI308_24505</name>
</gene>
<accession>A0A1L9QJX0</accession>
<feature type="compositionally biased region" description="Basic and acidic residues" evidence="1">
    <location>
        <begin position="110"/>
        <end position="119"/>
    </location>
</feature>
<organism evidence="2 3">
    <name type="scientific">Roseofilum reptotaenium AO1-A</name>
    <dbReference type="NCBI Taxonomy" id="1925591"/>
    <lineage>
        <taxon>Bacteria</taxon>
        <taxon>Bacillati</taxon>
        <taxon>Cyanobacteriota</taxon>
        <taxon>Cyanophyceae</taxon>
        <taxon>Desertifilales</taxon>
        <taxon>Desertifilaceae</taxon>
        <taxon>Roseofilum</taxon>
    </lineage>
</organism>
<dbReference type="EMBL" id="MLAW01000072">
    <property type="protein sequence ID" value="OJJ15230.1"/>
    <property type="molecule type" value="Genomic_DNA"/>
</dbReference>
<dbReference type="Proteomes" id="UP000183940">
    <property type="component" value="Unassembled WGS sequence"/>
</dbReference>
<evidence type="ECO:0000313" key="3">
    <source>
        <dbReference type="Proteomes" id="UP000183940"/>
    </source>
</evidence>
<evidence type="ECO:0000313" key="2">
    <source>
        <dbReference type="EMBL" id="OJJ15230.1"/>
    </source>
</evidence>
<name>A0A1L9QJX0_9CYAN</name>
<feature type="region of interest" description="Disordered" evidence="1">
    <location>
        <begin position="109"/>
        <end position="151"/>
    </location>
</feature>
<evidence type="ECO:0000256" key="1">
    <source>
        <dbReference type="SAM" id="MobiDB-lite"/>
    </source>
</evidence>
<proteinExistence type="predicted"/>
<comment type="caution">
    <text evidence="2">The sequence shown here is derived from an EMBL/GenBank/DDBJ whole genome shotgun (WGS) entry which is preliminary data.</text>
</comment>
<feature type="compositionally biased region" description="Polar residues" evidence="1">
    <location>
        <begin position="120"/>
        <end position="137"/>
    </location>
</feature>
<dbReference type="AlphaFoldDB" id="A0A1L9QJX0"/>